<dbReference type="SUPFAM" id="SSF50965">
    <property type="entry name" value="Galactose oxidase, central domain"/>
    <property type="match status" value="3"/>
</dbReference>
<evidence type="ECO:0000313" key="1">
    <source>
        <dbReference type="EMBL" id="OHA24383.1"/>
    </source>
</evidence>
<organism evidence="1 2">
    <name type="scientific">Candidatus Taylorbacteria bacterium RIFCSPHIGHO2_02_FULL_43_32b</name>
    <dbReference type="NCBI Taxonomy" id="1802306"/>
    <lineage>
        <taxon>Bacteria</taxon>
        <taxon>Candidatus Tayloriibacteriota</taxon>
    </lineage>
</organism>
<dbReference type="SUPFAM" id="SSF82171">
    <property type="entry name" value="DPP6 N-terminal domain-like"/>
    <property type="match status" value="1"/>
</dbReference>
<dbReference type="Proteomes" id="UP000177130">
    <property type="component" value="Unassembled WGS sequence"/>
</dbReference>
<accession>A0A1G2MKH7</accession>
<dbReference type="InterPro" id="IPR015943">
    <property type="entry name" value="WD40/YVTN_repeat-like_dom_sf"/>
</dbReference>
<proteinExistence type="predicted"/>
<dbReference type="STRING" id="1802306.A3C72_02250"/>
<reference evidence="1 2" key="1">
    <citation type="journal article" date="2016" name="Nat. Commun.">
        <title>Thousands of microbial genomes shed light on interconnected biogeochemical processes in an aquifer system.</title>
        <authorList>
            <person name="Anantharaman K."/>
            <person name="Brown C.T."/>
            <person name="Hug L.A."/>
            <person name="Sharon I."/>
            <person name="Castelle C.J."/>
            <person name="Probst A.J."/>
            <person name="Thomas B.C."/>
            <person name="Singh A."/>
            <person name="Wilkins M.J."/>
            <person name="Karaoz U."/>
            <person name="Brodie E.L."/>
            <person name="Williams K.H."/>
            <person name="Hubbard S.S."/>
            <person name="Banfield J.F."/>
        </authorList>
    </citation>
    <scope>NUCLEOTIDE SEQUENCE [LARGE SCALE GENOMIC DNA]</scope>
</reference>
<name>A0A1G2MKH7_9BACT</name>
<dbReference type="InterPro" id="IPR011043">
    <property type="entry name" value="Gal_Oxase/kelch_b-propeller"/>
</dbReference>
<sequence>MLKFKKTFVRVFAFNLLGVLLGPMIFFVPSVTEAGGTFTTNQVHFRFKGDTGGETATDWLAAEDVNVGSMGPSTNFRLRIHFDESGNVTGSVTPRIEYKAAAGGACTDASGWTTITTSISNAIALSSSTNFSDGAPTTEQLASKGGVTFIAGELLESSNPGSEIFIGPKKETEYEWNLVVTAAATPGTAYILRVSNNGTNLTNYNVCPQVTTNAAPSTPTQDSPSNNAIDLSTTPTFTMTSTDSNSDNLGYKVTIYSNSGCSAVVQTNDQAVSSTGWSGQNTSCTNNPTSCFTSGTQGTYVTQTPLSAGTDYWWKASAKDPDGSATFTDSSTCNKFSTEAAPVVSGTIFNDEGVTQDTTGGRILKLRVATGTPGIFSTTTYANTGEWRITSITSLPQGISLSAWIDGDSGFRAFSHTKSSTTKSIYNFDLYKDTIIVKHEGGPASTSTTNADLGLYDGDNTTNGSIRFTSNSNNLFVFSGNKLLIATSTYYRPGGTITIAGNGPSGGANDGDLYIASGARLDLGGEMTIAGDLRTHQYGFLTSPGYGVLFNATTTGKTIDLFSGSSFASTTFSGVGSAWSFTRSAATTTGNFTISAGTVTAPSSYLDIGGSFHNAGTFTNNGTTITFAGVTTTAITGTLTNGNGLGSVRFQSGFKASKVGGEGVNSSWTTAEAIYSMTAHQNKLYIGMGYDAGEAEVWEYNGSTWTKIGDSTEWGVATYEYIFSLTSHNGKLYAGVSGTTAGEAEVWEYNGSTWTQIGGDGTNSSWNTDYEIVESMVSHDGKLYAGIGSTAGDGEVWEYSGSTWTKIGGDNMGWDGTNYERVYSLASFGGKLYAGLGLSAGEAEVWEYNGASWTKVGGDGTGWADATYESVLALEAHNNKLYAGLGTTAGEAEVWEYNGASWTKIADSPQWGVASYEAVYSLSSHGGKLYAGLGSSAGDGDLWMYDGSLWMKVAGDFINSSWDPSVFDLIYALTSNNGRLYAGLGYTAINKGAVWEIGMLPSGAMPTSTSMNITSFFPILGNASTTNFTIVDASTTVALPSSLSISGNYSNSGVLKAGFGTTTFTGTSAQTLSGTLTNGGSFNDLEFFGAGMKTFSANASTTGNFQILAGSGTVVAPSVLTVNGNFANGASFNHNNGTLFMTGATTTLSGILTGSSALNNVEFKTGVQAWKVGGDGAGWNGTDYEYARSFASHNNKLYAGLGTTAGEAEVWEYNGSVWTKIADDTEWGAATYDMVISLTSHNNKLYAGLGIHSGEAEVWEYNGSTWTLVGGDAVNSSWADATYEYAWSLVSHNNKLYAGLGWSAGEAEVWEYNGSSWTKIADDTEWGAATYEMVYSLTSHNNKLYAGLGTTAGEAEVWEYNGSSWTKIADDTEWGAATYEVVNSLTSHNNKLYAGLGLTAGAAEVWEYNGSTWTLVGGDAVNSSWADATYEYVRSFASHNNKLYAGLGISAGEAEVWEYNGSVWTKIADDTEWGAATYEMVYSLTSHNNKLYAGLGNTAGDAEVWEVGSLPGTTTIASTASTTDFIIGRATTTAGYATTTIVAPSTMLTIAGDYTNSSSGFFTHNSGTVYFDATSTAAQPTQTLSGLMYGSTNAFNNVIFTGTGTTTFASNASTTNFTIEAGDTFIKLPNPDLPVALTNGAAFSPDGVYLAVAVNASPYVTIYKRSGDAFVKLSNPGTLPTGAARAVAFSSDGTYLSVAHFTSPFVTIYKRSGDTFTKLANPSLLPPDTGRGIAFSPSGEYLVVGHSTTPFVTIYKRAGDTFRKLANPDTMPTGAGYGVSFSSDNSYLAVSHDTTPYVTVYKRAGDTFMKLDNPSDLPSSNGRAATFSNSGLYLAVGHNSSPYVTMYKRSGDTFSKLASPFSSSPSTSITNGVAFSPDDKYFIWAHASTPYVSLYRRSGDSFGRLTNPANLPTGDGYYGPVFSSDGTYLAIPHNNSPYITLYKHSPVVNLPTDSLTISGNLTNYGGTFDWRSGTTYMDSASSQQIDGVFRGPSNLGNLILTGGGGKSMPGNVASTTVEIHDLTINSGNTLTSSPYNLGIYGNFANSGTFTNNGGTTTFSVSEPGTQYISGNLTGTSALGNIHHDSATTTSSEAVFNFIDPVDVSPTSYAAWTDVDVSSYIPEGATGVILHISTASNDAFGVRKNGSTDARYRYGYGGQHLWAMIGVDVNRIFEADIANSGVAIWLVGYTTAGATFFTNAVDKSLAGTGAWTDIDISTDTGSDTAIGAIIEYHDVGGTGDFGLRKNGSTDNRVRRNLGHAWAVVGVDASEILEGYITDAGNDFYLVGYITAGAVFKTNADDISLGSTGAYATIDLSSYIGTDTMTGAFIETYSAVAGGGNNYAFRTMGSSEDIYRKSYEHAWAIVETDANNQIEGKISSTNEDFFLVGYATSTITEVPSVIYSNNASTTNFVVSRGQIQLPSLFSISGFASSSGEMVSGSGTVYLNGSSLQTWFSSSTGSSAFNNLVILNTSGIDAQTSPSVIFREPITVAGTFTATQPNTKIQFAAGAAATTSIGNLVLNGGAIETRVTLRSYISGTQFGLNVSGTRSVLNTNVKDSNACGDYSAIDASDSSNYDGTGNTCWTFPVSGNLSLLTVSNQIFEYGQSSASTTLTVTDAATPSITTANGLRIAIATSSVNMRFDSNYLSAIFGGSASGKVGSNLSLEGDGSVLYIPVTENFGGSNVLTIAGIKLGSFASGTAAFEGALNIFKDGVTDQTSDASDTKTVTIKGLLVVTPADGGKATNMLDTTGTTVNAAKLFTFKLNPQGEHAIISSLAISITDVRVTEEGDITSPTLYIDYDGDGVVDAGDSEVGGTGVVSITSRTGTITFSSSFTATTTRNYIMKATVNNLGNANEINLALRSDGITATGAVSTLPLRVTGNAPQTNHRKLTVVSTGGGTPAQTIGGQEAQSAGQVGNNDGDLDSGEEIGSEGGFIAPTALGATFSEWTNASDALASDNIYATETTLYGRQDYSTFGFSIPAGNTIIGIEVKIEAKASSAAGTIGAALSSDSGSSTTTPDKVTSTLSTTDVVYTLGGPADLWGRAWDSTHFGTTFRLRIIANVSSNTISVDAIQVKVYHQATGGSSGGGTEAFNPTKIHLLTSVWQQVTSSIKQQLSASFLNF</sequence>
<evidence type="ECO:0000313" key="2">
    <source>
        <dbReference type="Proteomes" id="UP000177130"/>
    </source>
</evidence>
<dbReference type="Gene3D" id="2.130.10.10">
    <property type="entry name" value="YVTN repeat-like/Quinoprotein amine dehydrogenase"/>
    <property type="match status" value="2"/>
</dbReference>
<protein>
    <submittedName>
        <fullName evidence="1">Uncharacterized protein</fullName>
    </submittedName>
</protein>
<gene>
    <name evidence="1" type="ORF">A3C72_02250</name>
</gene>
<dbReference type="EMBL" id="MHRK01000012">
    <property type="protein sequence ID" value="OHA24383.1"/>
    <property type="molecule type" value="Genomic_DNA"/>
</dbReference>
<comment type="caution">
    <text evidence="1">The sequence shown here is derived from an EMBL/GenBank/DDBJ whole genome shotgun (WGS) entry which is preliminary data.</text>
</comment>